<dbReference type="EMBL" id="GGFL01015535">
    <property type="protein sequence ID" value="MBW79713.1"/>
    <property type="molecule type" value="Transcribed_RNA"/>
</dbReference>
<reference evidence="1" key="1">
    <citation type="submission" date="2018-01" db="EMBL/GenBank/DDBJ databases">
        <title>An insight into the sialome of Amazonian anophelines.</title>
        <authorList>
            <person name="Ribeiro J.M."/>
            <person name="Scarpassa V."/>
            <person name="Calvo E."/>
        </authorList>
    </citation>
    <scope>NUCLEOTIDE SEQUENCE</scope>
</reference>
<accession>A0A2M4DQ82</accession>
<proteinExistence type="predicted"/>
<dbReference type="AlphaFoldDB" id="A0A2M4DQ82"/>
<organism evidence="1">
    <name type="scientific">Anopheles darlingi</name>
    <name type="common">Mosquito</name>
    <dbReference type="NCBI Taxonomy" id="43151"/>
    <lineage>
        <taxon>Eukaryota</taxon>
        <taxon>Metazoa</taxon>
        <taxon>Ecdysozoa</taxon>
        <taxon>Arthropoda</taxon>
        <taxon>Hexapoda</taxon>
        <taxon>Insecta</taxon>
        <taxon>Pterygota</taxon>
        <taxon>Neoptera</taxon>
        <taxon>Endopterygota</taxon>
        <taxon>Diptera</taxon>
        <taxon>Nematocera</taxon>
        <taxon>Culicoidea</taxon>
        <taxon>Culicidae</taxon>
        <taxon>Anophelinae</taxon>
        <taxon>Anopheles</taxon>
    </lineage>
</organism>
<protein>
    <submittedName>
        <fullName evidence="1">Putative secreted protein</fullName>
    </submittedName>
</protein>
<name>A0A2M4DQ82_ANODA</name>
<sequence>MLASALGAQYSWKAVWKTFVLSIRTAAVAWGPVESAVCSVRVSTVARMDQRPSCNPGAKTILPVRPG</sequence>
<evidence type="ECO:0000313" key="1">
    <source>
        <dbReference type="EMBL" id="MBW79713.1"/>
    </source>
</evidence>